<evidence type="ECO:0000256" key="3">
    <source>
        <dbReference type="ARBA" id="ARBA00022692"/>
    </source>
</evidence>
<evidence type="ECO:0000313" key="10">
    <source>
        <dbReference type="Proteomes" id="UP000236311"/>
    </source>
</evidence>
<gene>
    <name evidence="9" type="primary">sipW_1</name>
    <name evidence="9" type="ORF">AMURIS_00174</name>
</gene>
<organism evidence="9 10">
    <name type="scientific">Acetatifactor muris</name>
    <dbReference type="NCBI Taxonomy" id="879566"/>
    <lineage>
        <taxon>Bacteria</taxon>
        <taxon>Bacillati</taxon>
        <taxon>Bacillota</taxon>
        <taxon>Clostridia</taxon>
        <taxon>Lachnospirales</taxon>
        <taxon>Lachnospiraceae</taxon>
        <taxon>Acetatifactor</taxon>
    </lineage>
</organism>
<comment type="subcellular location">
    <subcellularLocation>
        <location evidence="1">Endomembrane system</location>
    </subcellularLocation>
</comment>
<keyword evidence="2" id="KW-0645">Protease</keyword>
<feature type="transmembrane region" description="Helical" evidence="7">
    <location>
        <begin position="141"/>
        <end position="158"/>
    </location>
</feature>
<dbReference type="InterPro" id="IPR036286">
    <property type="entry name" value="LexA/Signal_pep-like_sf"/>
</dbReference>
<dbReference type="GO" id="GO:0004252">
    <property type="term" value="F:serine-type endopeptidase activity"/>
    <property type="evidence" value="ECO:0007669"/>
    <property type="project" value="UniProtKB-UniRule"/>
</dbReference>
<dbReference type="PANTHER" id="PTHR10806">
    <property type="entry name" value="SIGNAL PEPTIDASE COMPLEX CATALYTIC SUBUNIT SEC11"/>
    <property type="match status" value="1"/>
</dbReference>
<dbReference type="GO" id="GO:0016020">
    <property type="term" value="C:membrane"/>
    <property type="evidence" value="ECO:0007669"/>
    <property type="project" value="UniProtKB-UniRule"/>
</dbReference>
<dbReference type="NCBIfam" id="TIGR02228">
    <property type="entry name" value="sigpep_I_arch"/>
    <property type="match status" value="1"/>
</dbReference>
<dbReference type="PRINTS" id="PR00728">
    <property type="entry name" value="SIGNALPTASE"/>
</dbReference>
<evidence type="ECO:0000256" key="1">
    <source>
        <dbReference type="ARBA" id="ARBA00004308"/>
    </source>
</evidence>
<dbReference type="Proteomes" id="UP000236311">
    <property type="component" value="Unassembled WGS sequence"/>
</dbReference>
<keyword evidence="3 7" id="KW-0812">Transmembrane</keyword>
<dbReference type="Gene3D" id="2.10.109.10">
    <property type="entry name" value="Umud Fragment, subunit A"/>
    <property type="match status" value="1"/>
</dbReference>
<dbReference type="CDD" id="cd06530">
    <property type="entry name" value="S26_SPase_I"/>
    <property type="match status" value="1"/>
</dbReference>
<keyword evidence="10" id="KW-1185">Reference proteome</keyword>
<keyword evidence="5 7" id="KW-0472">Membrane</keyword>
<keyword evidence="4 7" id="KW-1133">Transmembrane helix</keyword>
<dbReference type="PANTHER" id="PTHR10806:SF6">
    <property type="entry name" value="SIGNAL PEPTIDASE COMPLEX CATALYTIC SUBUNIT SEC11"/>
    <property type="match status" value="1"/>
</dbReference>
<evidence type="ECO:0000256" key="5">
    <source>
        <dbReference type="ARBA" id="ARBA00023136"/>
    </source>
</evidence>
<dbReference type="GO" id="GO:0012505">
    <property type="term" value="C:endomembrane system"/>
    <property type="evidence" value="ECO:0007669"/>
    <property type="project" value="UniProtKB-SubCell"/>
</dbReference>
<evidence type="ECO:0000259" key="8">
    <source>
        <dbReference type="Pfam" id="PF00717"/>
    </source>
</evidence>
<name>A0A2K4ZAJ1_9FIRM</name>
<dbReference type="AlphaFoldDB" id="A0A2K4ZAJ1"/>
<proteinExistence type="predicted"/>
<dbReference type="EC" id="3.4.21.89" evidence="6"/>
<dbReference type="InterPro" id="IPR019533">
    <property type="entry name" value="Peptidase_S26"/>
</dbReference>
<feature type="transmembrane region" description="Helical" evidence="7">
    <location>
        <begin position="7"/>
        <end position="31"/>
    </location>
</feature>
<protein>
    <recommendedName>
        <fullName evidence="6">Signal peptidase I</fullName>
        <ecNumber evidence="6">3.4.21.89</ecNumber>
    </recommendedName>
</protein>
<dbReference type="OrthoDB" id="385000at2"/>
<evidence type="ECO:0000256" key="6">
    <source>
        <dbReference type="NCBIfam" id="TIGR02228"/>
    </source>
</evidence>
<accession>A0A2K4ZAJ1</accession>
<dbReference type="Pfam" id="PF00717">
    <property type="entry name" value="Peptidase_S24"/>
    <property type="match status" value="1"/>
</dbReference>
<evidence type="ECO:0000256" key="7">
    <source>
        <dbReference type="SAM" id="Phobius"/>
    </source>
</evidence>
<dbReference type="RefSeq" id="WP_103237598.1">
    <property type="nucleotide sequence ID" value="NZ_JANJZD010000008.1"/>
</dbReference>
<dbReference type="GO" id="GO:0009003">
    <property type="term" value="F:signal peptidase activity"/>
    <property type="evidence" value="ECO:0007669"/>
    <property type="project" value="UniProtKB-EC"/>
</dbReference>
<dbReference type="EMBL" id="OFSM01000001">
    <property type="protein sequence ID" value="SOY27470.1"/>
    <property type="molecule type" value="Genomic_DNA"/>
</dbReference>
<reference evidence="9 10" key="1">
    <citation type="submission" date="2018-01" db="EMBL/GenBank/DDBJ databases">
        <authorList>
            <person name="Gaut B.S."/>
            <person name="Morton B.R."/>
            <person name="Clegg M.T."/>
            <person name="Duvall M.R."/>
        </authorList>
    </citation>
    <scope>NUCLEOTIDE SEQUENCE [LARGE SCALE GENOMIC DNA]</scope>
    <source>
        <strain evidence="9">GP69</strain>
    </source>
</reference>
<keyword evidence="9" id="KW-0378">Hydrolase</keyword>
<dbReference type="SUPFAM" id="SSF51306">
    <property type="entry name" value="LexA/Signal peptidase"/>
    <property type="match status" value="1"/>
</dbReference>
<evidence type="ECO:0000313" key="9">
    <source>
        <dbReference type="EMBL" id="SOY27470.1"/>
    </source>
</evidence>
<dbReference type="GO" id="GO:0006465">
    <property type="term" value="P:signal peptide processing"/>
    <property type="evidence" value="ECO:0007669"/>
    <property type="project" value="UniProtKB-UniRule"/>
</dbReference>
<evidence type="ECO:0000256" key="2">
    <source>
        <dbReference type="ARBA" id="ARBA00022670"/>
    </source>
</evidence>
<sequence>MRGRKIAAALCNILGILILLSVIATFIPVTIPRLMGYQAYNIISGSMEPEIPVGSLVYVEPAQPAEVREGEIIVFYSGGSAVTHRVVQNRLVEGEFVTKGDANQQEDLNTISYASLVGRVKYHIPFIGQLLVIYTSGVGKIYVVCYAACGVMFNMLAARLRDRAREKQNGTEEKAE</sequence>
<dbReference type="InterPro" id="IPR015927">
    <property type="entry name" value="Peptidase_S24_S26A/B/C"/>
</dbReference>
<evidence type="ECO:0000256" key="4">
    <source>
        <dbReference type="ARBA" id="ARBA00022989"/>
    </source>
</evidence>
<dbReference type="InterPro" id="IPR001733">
    <property type="entry name" value="Peptidase_S26B"/>
</dbReference>
<feature type="domain" description="Peptidase S24/S26A/S26B/S26C" evidence="8">
    <location>
        <begin position="41"/>
        <end position="96"/>
    </location>
</feature>